<evidence type="ECO:0000259" key="1">
    <source>
        <dbReference type="Pfam" id="PF12392"/>
    </source>
</evidence>
<evidence type="ECO:0000313" key="2">
    <source>
        <dbReference type="EMBL" id="MEC5384631.1"/>
    </source>
</evidence>
<feature type="domain" description="Peptidase U32 collagenase" evidence="1">
    <location>
        <begin position="406"/>
        <end position="519"/>
    </location>
</feature>
<protein>
    <submittedName>
        <fullName evidence="2">U32 family peptidase</fullName>
    </submittedName>
</protein>
<dbReference type="SUPFAM" id="SSF51395">
    <property type="entry name" value="FMN-linked oxidoreductases"/>
    <property type="match status" value="1"/>
</dbReference>
<dbReference type="PROSITE" id="PS01276">
    <property type="entry name" value="PEPTIDASE_U32"/>
    <property type="match status" value="1"/>
</dbReference>
<evidence type="ECO:0000313" key="3">
    <source>
        <dbReference type="Proteomes" id="UP001331561"/>
    </source>
</evidence>
<dbReference type="InterPro" id="IPR001539">
    <property type="entry name" value="Peptidase_U32"/>
</dbReference>
<dbReference type="Pfam" id="PF12392">
    <property type="entry name" value="DUF3656"/>
    <property type="match status" value="1"/>
</dbReference>
<keyword evidence="3" id="KW-1185">Reference proteome</keyword>
<sequence length="669" mass="74033">MSLATHQLELLSPARTAEIGREAVLHGADAVYIGGPAFGARTNAENSVSEIAGLVEFAHRYGSRIMVTLNTILHDSELDAARKLVREYYDAGVDALIVQDMALLELDLPPIQLHASTQCDIRTVEKAKFLSQAGFSQIVLARELTVDKIKAIHEAIDPAIALEFFIHGALCVAFSGNCYISHAHSGRSANRGSCSQDCRLPYTLEDSQGRVVAYDKHLLSMKDNDQSANLAALVDAGIRSFKIEGRYKDMSYVKNITAHYRLLLDELLTQRPELAKSSHGASAFSFTPETDKTFNRSATDYFVTGRKIDIGAFDAPTHVGLPLGTVTKIGPDWFELAATEPLANSDGLTYMNKREVRGMQANVVKQLGTRQDEDHAGNRIELGRWRVEPNQAMKELAGLRVGTAISRNRDHAWEQALLKKSAERRIALDLLFAETDDGFSLTLADETGACAYVTVDHARQPAQHAERAESGLRENLAKLGNTIFAAREIDIVWSQPWFAPASLINQLRRDAVAALEAERAARLPRWTRTPAIDPPIAYPEKSLSYLANVYNEAARRFYTKHGVELIDAAYESHEEDGEVPVMVTKHCLRFSFNLCPKQAKGVQGVQGQVRAEPMTLINGNERMTLRFDCKPCEMHVMSKIRKHIFDGPPPSTVEVPVTFHKKRPAAPAI</sequence>
<comment type="caution">
    <text evidence="2">The sequence shown here is derived from an EMBL/GenBank/DDBJ whole genome shotgun (WGS) entry which is preliminary data.</text>
</comment>
<gene>
    <name evidence="2" type="ORF">VVD49_02795</name>
</gene>
<proteinExistence type="predicted"/>
<dbReference type="EMBL" id="JAYXHS010000001">
    <property type="protein sequence ID" value="MEC5384631.1"/>
    <property type="molecule type" value="Genomic_DNA"/>
</dbReference>
<dbReference type="RefSeq" id="WP_327597603.1">
    <property type="nucleotide sequence ID" value="NZ_JAYXHS010000001.1"/>
</dbReference>
<name>A0ABU6JYY3_9RHOO</name>
<dbReference type="Pfam" id="PF01136">
    <property type="entry name" value="Peptidase_U32"/>
    <property type="match status" value="1"/>
</dbReference>
<accession>A0ABU6JYY3</accession>
<dbReference type="PANTHER" id="PTHR30217">
    <property type="entry name" value="PEPTIDASE U32 FAMILY"/>
    <property type="match status" value="1"/>
</dbReference>
<reference evidence="2 3" key="1">
    <citation type="submission" date="2024-01" db="EMBL/GenBank/DDBJ databases">
        <title>Uliginosibacterium soil sp. nov.</title>
        <authorList>
            <person name="Lv Y."/>
        </authorList>
    </citation>
    <scope>NUCLEOTIDE SEQUENCE [LARGE SCALE GENOMIC DNA]</scope>
    <source>
        <strain evidence="2 3">H3</strain>
    </source>
</reference>
<organism evidence="2 3">
    <name type="scientific">Uliginosibacterium silvisoli</name>
    <dbReference type="NCBI Taxonomy" id="3114758"/>
    <lineage>
        <taxon>Bacteria</taxon>
        <taxon>Pseudomonadati</taxon>
        <taxon>Pseudomonadota</taxon>
        <taxon>Betaproteobacteria</taxon>
        <taxon>Rhodocyclales</taxon>
        <taxon>Zoogloeaceae</taxon>
        <taxon>Uliginosibacterium</taxon>
    </lineage>
</organism>
<dbReference type="InterPro" id="IPR051454">
    <property type="entry name" value="RNA/ubiquinone_mod_enzymes"/>
</dbReference>
<dbReference type="InterPro" id="IPR020988">
    <property type="entry name" value="Pept_U32_collagenase"/>
</dbReference>
<dbReference type="PANTHER" id="PTHR30217:SF10">
    <property type="entry name" value="23S RRNA 5-HYDROXYCYTIDINE C2501 SYNTHASE"/>
    <property type="match status" value="1"/>
</dbReference>
<dbReference type="Proteomes" id="UP001331561">
    <property type="component" value="Unassembled WGS sequence"/>
</dbReference>